<dbReference type="EMBL" id="JADCKQ010000004">
    <property type="protein sequence ID" value="MBI1493488.1"/>
    <property type="molecule type" value="Genomic_DNA"/>
</dbReference>
<proteinExistence type="inferred from homology"/>
<comment type="caution">
    <text evidence="8">The sequence shown here is derived from an EMBL/GenBank/DDBJ whole genome shotgun (WGS) entry which is preliminary data.</text>
</comment>
<name>A0A8J7IVP0_9RHOB</name>
<dbReference type="InterPro" id="IPR051463">
    <property type="entry name" value="Peptidase_U62_metallo"/>
</dbReference>
<dbReference type="InterPro" id="IPR045569">
    <property type="entry name" value="Metalloprtase-TldD/E_C"/>
</dbReference>
<feature type="domain" description="Metalloprotease TldD/E N-terminal" evidence="5">
    <location>
        <begin position="39"/>
        <end position="99"/>
    </location>
</feature>
<reference evidence="8" key="1">
    <citation type="submission" date="2020-10" db="EMBL/GenBank/DDBJ databases">
        <title>Paenihalocynthiibacter styelae gen. nov., sp. nov., isolated from stalked sea squirt Styela clava.</title>
        <authorList>
            <person name="Kim Y.-O."/>
            <person name="Yoon J.-H."/>
        </authorList>
    </citation>
    <scope>NUCLEOTIDE SEQUENCE</scope>
    <source>
        <strain evidence="8">MYP1-1</strain>
    </source>
</reference>
<dbReference type="GO" id="GO:0008237">
    <property type="term" value="F:metallopeptidase activity"/>
    <property type="evidence" value="ECO:0007669"/>
    <property type="project" value="UniProtKB-KW"/>
</dbReference>
<evidence type="ECO:0000256" key="4">
    <source>
        <dbReference type="ARBA" id="ARBA00023049"/>
    </source>
</evidence>
<dbReference type="GO" id="GO:0006508">
    <property type="term" value="P:proteolysis"/>
    <property type="evidence" value="ECO:0007669"/>
    <property type="project" value="UniProtKB-KW"/>
</dbReference>
<dbReference type="InterPro" id="IPR045570">
    <property type="entry name" value="Metalloprtase-TldD/E_cen_dom"/>
</dbReference>
<gene>
    <name evidence="8" type="primary">tldD</name>
    <name evidence="8" type="ORF">H1D41_07580</name>
</gene>
<dbReference type="Proteomes" id="UP000640583">
    <property type="component" value="Unassembled WGS sequence"/>
</dbReference>
<dbReference type="InterPro" id="IPR025502">
    <property type="entry name" value="TldD"/>
</dbReference>
<dbReference type="InterPro" id="IPR002510">
    <property type="entry name" value="Metalloprtase-TldD/E_N"/>
</dbReference>
<keyword evidence="9" id="KW-1185">Reference proteome</keyword>
<organism evidence="8 9">
    <name type="scientific">Halocynthiibacter styelae</name>
    <dbReference type="NCBI Taxonomy" id="2761955"/>
    <lineage>
        <taxon>Bacteria</taxon>
        <taxon>Pseudomonadati</taxon>
        <taxon>Pseudomonadota</taxon>
        <taxon>Alphaproteobacteria</taxon>
        <taxon>Rhodobacterales</taxon>
        <taxon>Paracoccaceae</taxon>
        <taxon>Halocynthiibacter</taxon>
    </lineage>
</organism>
<dbReference type="InterPro" id="IPR035068">
    <property type="entry name" value="TldD/PmbA_N"/>
</dbReference>
<comment type="similarity">
    <text evidence="1">Belongs to the peptidase U62 family.</text>
</comment>
<keyword evidence="2" id="KW-0645">Protease</keyword>
<dbReference type="SUPFAM" id="SSF111283">
    <property type="entry name" value="Putative modulator of DNA gyrase, PmbA/TldD"/>
    <property type="match status" value="1"/>
</dbReference>
<evidence type="ECO:0000313" key="9">
    <source>
        <dbReference type="Proteomes" id="UP000640583"/>
    </source>
</evidence>
<feature type="domain" description="Metalloprotease TldD/E C-terminal" evidence="6">
    <location>
        <begin position="243"/>
        <end position="476"/>
    </location>
</feature>
<evidence type="ECO:0000256" key="1">
    <source>
        <dbReference type="ARBA" id="ARBA00005836"/>
    </source>
</evidence>
<dbReference type="AlphaFoldDB" id="A0A8J7IVP0"/>
<dbReference type="Pfam" id="PF01523">
    <property type="entry name" value="PmbA_TldD_1st"/>
    <property type="match status" value="1"/>
</dbReference>
<dbReference type="Pfam" id="PF19289">
    <property type="entry name" value="PmbA_TldD_3rd"/>
    <property type="match status" value="1"/>
</dbReference>
<sequence length="479" mass="50389">MSAPVISEDDRFRPFDTSFDKDAARSLLRDTLSGADDGEIFLERARSEALVFDDGRLKTASFDAGEGFGLRAVKGETTGYAHSTEMTERAMMRAAETARLAVGSGGGTAADAPRKTNTQLYQPLDPISEAPFAVKLEVLREIDDFLRSFDKRVVQVSATLAASVQEVEILRAEGESLTDVRPMARLNISVIVEENGRRESGGSGGGGRAGISGLMQRDHWQAVAREALRIATVNLEAVPAPAGVMDVVLGPGWPGILLHEAIGHGLEGDFNRKGSSAFAGLMGERIAAKGVTVLDDGTIPDRRGSVTIDDEGTPGGKNVLIEDGILTGYMQDRQNARLMGVEPTGNGRRQSYAHAPMPRMTNTYMLGGDATREEVLSGLKDGIYAVGFGGGQVDITNGKFVFSCTEAYSVEGGKIGAPVKGATLIGDGATALKQIRAIGNDMEMDPGMGNCGKQGQWVPVGVGQPSLLISGLTVGGAAT</sequence>
<dbReference type="PANTHER" id="PTHR30624">
    <property type="entry name" value="UNCHARACTERIZED PROTEIN TLDD AND PMBA"/>
    <property type="match status" value="1"/>
</dbReference>
<dbReference type="NCBIfam" id="NF008006">
    <property type="entry name" value="PRK10735.1"/>
    <property type="match status" value="1"/>
</dbReference>
<evidence type="ECO:0000259" key="7">
    <source>
        <dbReference type="Pfam" id="PF19290"/>
    </source>
</evidence>
<dbReference type="RefSeq" id="WP_394355399.1">
    <property type="nucleotide sequence ID" value="NZ_JADCKQ010000004.1"/>
</dbReference>
<accession>A0A8J7IVP0</accession>
<protein>
    <submittedName>
        <fullName evidence="8">Metalloprotease TldD</fullName>
    </submittedName>
</protein>
<evidence type="ECO:0000259" key="6">
    <source>
        <dbReference type="Pfam" id="PF19289"/>
    </source>
</evidence>
<evidence type="ECO:0000256" key="3">
    <source>
        <dbReference type="ARBA" id="ARBA00022801"/>
    </source>
</evidence>
<dbReference type="Gene3D" id="3.30.2290.10">
    <property type="entry name" value="PmbA/TldD superfamily"/>
    <property type="match status" value="1"/>
</dbReference>
<keyword evidence="4 8" id="KW-0482">Metalloprotease</keyword>
<dbReference type="Pfam" id="PF19290">
    <property type="entry name" value="PmbA_TldD_2nd"/>
    <property type="match status" value="1"/>
</dbReference>
<dbReference type="InterPro" id="IPR036059">
    <property type="entry name" value="TldD/PmbA_sf"/>
</dbReference>
<dbReference type="PANTHER" id="PTHR30624:SF4">
    <property type="entry name" value="METALLOPROTEASE TLDD"/>
    <property type="match status" value="1"/>
</dbReference>
<evidence type="ECO:0000313" key="8">
    <source>
        <dbReference type="EMBL" id="MBI1493488.1"/>
    </source>
</evidence>
<dbReference type="PIRSF" id="PIRSF004919">
    <property type="entry name" value="TldD"/>
    <property type="match status" value="1"/>
</dbReference>
<evidence type="ECO:0000259" key="5">
    <source>
        <dbReference type="Pfam" id="PF01523"/>
    </source>
</evidence>
<dbReference type="GO" id="GO:0005829">
    <property type="term" value="C:cytosol"/>
    <property type="evidence" value="ECO:0007669"/>
    <property type="project" value="TreeGrafter"/>
</dbReference>
<feature type="domain" description="Metalloprotease TldD/E central" evidence="7">
    <location>
        <begin position="126"/>
        <end position="235"/>
    </location>
</feature>
<evidence type="ECO:0000256" key="2">
    <source>
        <dbReference type="ARBA" id="ARBA00022670"/>
    </source>
</evidence>
<keyword evidence="3" id="KW-0378">Hydrolase</keyword>